<dbReference type="PANTHER" id="PTHR37481">
    <property type="entry name" value="LIPOPOLYSACCHARIDE EXPORT SYSTEM PROTEIN LPTC"/>
    <property type="match status" value="1"/>
</dbReference>
<keyword evidence="5" id="KW-0472">Membrane</keyword>
<dbReference type="NCBIfam" id="TIGR04409">
    <property type="entry name" value="LptC_YrbK"/>
    <property type="match status" value="1"/>
</dbReference>
<organism evidence="6 7">
    <name type="scientific">Nitrosospira lacus</name>
    <dbReference type="NCBI Taxonomy" id="1288494"/>
    <lineage>
        <taxon>Bacteria</taxon>
        <taxon>Pseudomonadati</taxon>
        <taxon>Pseudomonadota</taxon>
        <taxon>Betaproteobacteria</taxon>
        <taxon>Nitrosomonadales</taxon>
        <taxon>Nitrosomonadaceae</taxon>
        <taxon>Nitrosospira</taxon>
    </lineage>
</organism>
<protein>
    <submittedName>
        <fullName evidence="6">LPS export ABC transporter periplasmic protein LptC</fullName>
    </submittedName>
</protein>
<dbReference type="RefSeq" id="WP_004175559.1">
    <property type="nucleotide sequence ID" value="NZ_CP021106.3"/>
</dbReference>
<keyword evidence="2" id="KW-0997">Cell inner membrane</keyword>
<gene>
    <name evidence="6" type="ORF">EBAPG3_002305</name>
</gene>
<keyword evidence="7" id="KW-1185">Reference proteome</keyword>
<keyword evidence="4" id="KW-1133">Transmembrane helix</keyword>
<keyword evidence="3" id="KW-0812">Transmembrane</keyword>
<evidence type="ECO:0000256" key="3">
    <source>
        <dbReference type="ARBA" id="ARBA00022692"/>
    </source>
</evidence>
<reference evidence="6 7" key="1">
    <citation type="journal article" date="2015" name="Int. J. Syst. Evol. Microbiol.">
        <title>Nitrosospira lacus sp. nov., a psychrotolerant, ammonia-oxidizing bacterium from sandy lake sediment.</title>
        <authorList>
            <person name="Urakawa H."/>
            <person name="Garcia J.C."/>
            <person name="Nielsen J.L."/>
            <person name="Le V.Q."/>
            <person name="Kozlowski J.A."/>
            <person name="Stein L.Y."/>
            <person name="Lim C.K."/>
            <person name="Pommerening-Roser A."/>
            <person name="Martens-Habbena W."/>
            <person name="Stahl D.A."/>
            <person name="Klotz M.G."/>
        </authorList>
    </citation>
    <scope>NUCLEOTIDE SEQUENCE [LARGE SCALE GENOMIC DNA]</scope>
    <source>
        <strain evidence="6 7">APG3</strain>
    </source>
</reference>
<dbReference type="Gene3D" id="2.60.450.10">
    <property type="entry name" value="Lipopolysaccharide (LPS) transport protein A like domain"/>
    <property type="match status" value="1"/>
</dbReference>
<evidence type="ECO:0000256" key="2">
    <source>
        <dbReference type="ARBA" id="ARBA00022519"/>
    </source>
</evidence>
<sequence length="192" mass="21049">MTGRLLSGFPLLLAILLASSVLFWLNHSAQAPSPAQDAGSRRAAPDYVIENFSAVRMDRDGVMRHLLSARKMLHYPDDDITDLEQPRFINTEPGKPAMQVDADEAKMTANGEDIYLTGNVRILRSASKGRGETAMTTSFLHLLPDDGIAKTDRPVVITEANAVIKAVGMEVSNRTQVTRLLSQVRVVHAKAR</sequence>
<evidence type="ECO:0000313" key="6">
    <source>
        <dbReference type="EMBL" id="ARO86698.1"/>
    </source>
</evidence>
<accession>A0A1W6SLJ7</accession>
<dbReference type="eggNOG" id="COG3117">
    <property type="taxonomic scope" value="Bacteria"/>
</dbReference>
<keyword evidence="1" id="KW-1003">Cell membrane</keyword>
<dbReference type="AlphaFoldDB" id="A0A1W6SLJ7"/>
<dbReference type="Pfam" id="PF06835">
    <property type="entry name" value="LptC"/>
    <property type="match status" value="1"/>
</dbReference>
<dbReference type="GO" id="GO:0017089">
    <property type="term" value="F:glycolipid transfer activity"/>
    <property type="evidence" value="ECO:0007669"/>
    <property type="project" value="TreeGrafter"/>
</dbReference>
<dbReference type="KEGG" id="nlc:EBAPG3_002305"/>
<name>A0A1W6SLJ7_9PROT</name>
<dbReference type="PANTHER" id="PTHR37481:SF1">
    <property type="entry name" value="LIPOPOLYSACCHARIDE EXPORT SYSTEM PROTEIN LPTC"/>
    <property type="match status" value="1"/>
</dbReference>
<evidence type="ECO:0000256" key="4">
    <source>
        <dbReference type="ARBA" id="ARBA00022989"/>
    </source>
</evidence>
<dbReference type="OrthoDB" id="8589410at2"/>
<dbReference type="GO" id="GO:0030288">
    <property type="term" value="C:outer membrane-bounded periplasmic space"/>
    <property type="evidence" value="ECO:0007669"/>
    <property type="project" value="TreeGrafter"/>
</dbReference>
<dbReference type="Proteomes" id="UP000012179">
    <property type="component" value="Chromosome"/>
</dbReference>
<dbReference type="GO" id="GO:0015221">
    <property type="term" value="F:lipopolysaccharide transmembrane transporter activity"/>
    <property type="evidence" value="ECO:0007669"/>
    <property type="project" value="InterPro"/>
</dbReference>
<dbReference type="InterPro" id="IPR052363">
    <property type="entry name" value="LPS_export_LptC"/>
</dbReference>
<evidence type="ECO:0000256" key="1">
    <source>
        <dbReference type="ARBA" id="ARBA00022475"/>
    </source>
</evidence>
<dbReference type="EMBL" id="CP021106">
    <property type="protein sequence ID" value="ARO86698.1"/>
    <property type="molecule type" value="Genomic_DNA"/>
</dbReference>
<evidence type="ECO:0000256" key="5">
    <source>
        <dbReference type="ARBA" id="ARBA00023136"/>
    </source>
</evidence>
<dbReference type="InterPro" id="IPR010664">
    <property type="entry name" value="LipoPS_assembly_LptC-rel"/>
</dbReference>
<dbReference type="InterPro" id="IPR026265">
    <property type="entry name" value="LptC"/>
</dbReference>
<proteinExistence type="predicted"/>
<evidence type="ECO:0000313" key="7">
    <source>
        <dbReference type="Proteomes" id="UP000012179"/>
    </source>
</evidence>
<dbReference type="GO" id="GO:0005886">
    <property type="term" value="C:plasma membrane"/>
    <property type="evidence" value="ECO:0007669"/>
    <property type="project" value="InterPro"/>
</dbReference>